<feature type="non-terminal residue" evidence="1">
    <location>
        <position position="1"/>
    </location>
</feature>
<protein>
    <submittedName>
        <fullName evidence="1">Uncharacterized protein</fullName>
    </submittedName>
</protein>
<dbReference type="EMBL" id="ML178814">
    <property type="protein sequence ID" value="TFL06930.1"/>
    <property type="molecule type" value="Genomic_DNA"/>
</dbReference>
<evidence type="ECO:0000313" key="2">
    <source>
        <dbReference type="Proteomes" id="UP000305067"/>
    </source>
</evidence>
<name>A0A5C3R1E7_9AGAR</name>
<reference evidence="1 2" key="1">
    <citation type="journal article" date="2019" name="Nat. Ecol. Evol.">
        <title>Megaphylogeny resolves global patterns of mushroom evolution.</title>
        <authorList>
            <person name="Varga T."/>
            <person name="Krizsan K."/>
            <person name="Foldi C."/>
            <person name="Dima B."/>
            <person name="Sanchez-Garcia M."/>
            <person name="Sanchez-Ramirez S."/>
            <person name="Szollosi G.J."/>
            <person name="Szarkandi J.G."/>
            <person name="Papp V."/>
            <person name="Albert L."/>
            <person name="Andreopoulos W."/>
            <person name="Angelini C."/>
            <person name="Antonin V."/>
            <person name="Barry K.W."/>
            <person name="Bougher N.L."/>
            <person name="Buchanan P."/>
            <person name="Buyck B."/>
            <person name="Bense V."/>
            <person name="Catcheside P."/>
            <person name="Chovatia M."/>
            <person name="Cooper J."/>
            <person name="Damon W."/>
            <person name="Desjardin D."/>
            <person name="Finy P."/>
            <person name="Geml J."/>
            <person name="Haridas S."/>
            <person name="Hughes K."/>
            <person name="Justo A."/>
            <person name="Karasinski D."/>
            <person name="Kautmanova I."/>
            <person name="Kiss B."/>
            <person name="Kocsube S."/>
            <person name="Kotiranta H."/>
            <person name="LaButti K.M."/>
            <person name="Lechner B.E."/>
            <person name="Liimatainen K."/>
            <person name="Lipzen A."/>
            <person name="Lukacs Z."/>
            <person name="Mihaltcheva S."/>
            <person name="Morgado L.N."/>
            <person name="Niskanen T."/>
            <person name="Noordeloos M.E."/>
            <person name="Ohm R.A."/>
            <person name="Ortiz-Santana B."/>
            <person name="Ovrebo C."/>
            <person name="Racz N."/>
            <person name="Riley R."/>
            <person name="Savchenko A."/>
            <person name="Shiryaev A."/>
            <person name="Soop K."/>
            <person name="Spirin V."/>
            <person name="Szebenyi C."/>
            <person name="Tomsovsky M."/>
            <person name="Tulloss R.E."/>
            <person name="Uehling J."/>
            <person name="Grigoriev I.V."/>
            <person name="Vagvolgyi C."/>
            <person name="Papp T."/>
            <person name="Martin F.M."/>
            <person name="Miettinen O."/>
            <person name="Hibbett D.S."/>
            <person name="Nagy L.G."/>
        </authorList>
    </citation>
    <scope>NUCLEOTIDE SEQUENCE [LARGE SCALE GENOMIC DNA]</scope>
    <source>
        <strain evidence="1 2">CBS 309.79</strain>
    </source>
</reference>
<dbReference type="AlphaFoldDB" id="A0A5C3R1E7"/>
<accession>A0A5C3R1E7</accession>
<sequence length="80" mass="9509">VTILRPLYTSHHNKTILFCHVDSGWSVEDIARSHPGFKDTGMNYPTFGTNPHASKVHGRLYYELRKVKRWKVSEERWLRR</sequence>
<keyword evidence="2" id="KW-1185">Reference proteome</keyword>
<gene>
    <name evidence="1" type="ORF">BDV98DRAFT_556928</name>
</gene>
<organism evidence="1 2">
    <name type="scientific">Pterulicium gracile</name>
    <dbReference type="NCBI Taxonomy" id="1884261"/>
    <lineage>
        <taxon>Eukaryota</taxon>
        <taxon>Fungi</taxon>
        <taxon>Dikarya</taxon>
        <taxon>Basidiomycota</taxon>
        <taxon>Agaricomycotina</taxon>
        <taxon>Agaricomycetes</taxon>
        <taxon>Agaricomycetidae</taxon>
        <taxon>Agaricales</taxon>
        <taxon>Pleurotineae</taxon>
        <taxon>Pterulaceae</taxon>
        <taxon>Pterulicium</taxon>
    </lineage>
</organism>
<proteinExistence type="predicted"/>
<dbReference type="Proteomes" id="UP000305067">
    <property type="component" value="Unassembled WGS sequence"/>
</dbReference>
<evidence type="ECO:0000313" key="1">
    <source>
        <dbReference type="EMBL" id="TFL06930.1"/>
    </source>
</evidence>